<dbReference type="AlphaFoldDB" id="A0A1I8PA19"/>
<gene>
    <name evidence="2" type="primary">106083190</name>
</gene>
<feature type="compositionally biased region" description="Polar residues" evidence="1">
    <location>
        <begin position="69"/>
        <end position="80"/>
    </location>
</feature>
<feature type="compositionally biased region" description="Low complexity" evidence="1">
    <location>
        <begin position="383"/>
        <end position="401"/>
    </location>
</feature>
<feature type="region of interest" description="Disordered" evidence="1">
    <location>
        <begin position="57"/>
        <end position="106"/>
    </location>
</feature>
<protein>
    <submittedName>
        <fullName evidence="2">Uncharacterized protein</fullName>
    </submittedName>
</protein>
<feature type="region of interest" description="Disordered" evidence="1">
    <location>
        <begin position="472"/>
        <end position="502"/>
    </location>
</feature>
<dbReference type="VEuPathDB" id="VectorBase:SCAU006185"/>
<feature type="region of interest" description="Disordered" evidence="1">
    <location>
        <begin position="371"/>
        <end position="433"/>
    </location>
</feature>
<feature type="compositionally biased region" description="Low complexity" evidence="1">
    <location>
        <begin position="535"/>
        <end position="547"/>
    </location>
</feature>
<dbReference type="KEGG" id="scac:106083190"/>
<feature type="region of interest" description="Disordered" evidence="1">
    <location>
        <begin position="586"/>
        <end position="647"/>
    </location>
</feature>
<feature type="compositionally biased region" description="Polar residues" evidence="1">
    <location>
        <begin position="637"/>
        <end position="646"/>
    </location>
</feature>
<feature type="region of interest" description="Disordered" evidence="1">
    <location>
        <begin position="934"/>
        <end position="956"/>
    </location>
</feature>
<organism evidence="2 3">
    <name type="scientific">Stomoxys calcitrans</name>
    <name type="common">Stable fly</name>
    <name type="synonym">Conops calcitrans</name>
    <dbReference type="NCBI Taxonomy" id="35570"/>
    <lineage>
        <taxon>Eukaryota</taxon>
        <taxon>Metazoa</taxon>
        <taxon>Ecdysozoa</taxon>
        <taxon>Arthropoda</taxon>
        <taxon>Hexapoda</taxon>
        <taxon>Insecta</taxon>
        <taxon>Pterygota</taxon>
        <taxon>Neoptera</taxon>
        <taxon>Endopterygota</taxon>
        <taxon>Diptera</taxon>
        <taxon>Brachycera</taxon>
        <taxon>Muscomorpha</taxon>
        <taxon>Muscoidea</taxon>
        <taxon>Muscidae</taxon>
        <taxon>Stomoxys</taxon>
    </lineage>
</organism>
<feature type="region of interest" description="Disordered" evidence="1">
    <location>
        <begin position="534"/>
        <end position="572"/>
    </location>
</feature>
<feature type="compositionally biased region" description="Polar residues" evidence="1">
    <location>
        <begin position="486"/>
        <end position="499"/>
    </location>
</feature>
<dbReference type="EnsemblMetazoa" id="SCAU006185-RA">
    <property type="protein sequence ID" value="SCAU006185-PA"/>
    <property type="gene ID" value="SCAU006185"/>
</dbReference>
<evidence type="ECO:0000313" key="2">
    <source>
        <dbReference type="EnsemblMetazoa" id="SCAU006185-PA"/>
    </source>
</evidence>
<evidence type="ECO:0000256" key="1">
    <source>
        <dbReference type="SAM" id="MobiDB-lite"/>
    </source>
</evidence>
<dbReference type="Proteomes" id="UP000095300">
    <property type="component" value="Unassembled WGS sequence"/>
</dbReference>
<name>A0A1I8PA19_STOCA</name>
<accession>A0A1I8PA19</accession>
<dbReference type="STRING" id="35570.A0A1I8PA19"/>
<evidence type="ECO:0000313" key="3">
    <source>
        <dbReference type="Proteomes" id="UP000095300"/>
    </source>
</evidence>
<proteinExistence type="predicted"/>
<keyword evidence="3" id="KW-1185">Reference proteome</keyword>
<feature type="compositionally biased region" description="Polar residues" evidence="1">
    <location>
        <begin position="556"/>
        <end position="567"/>
    </location>
</feature>
<feature type="compositionally biased region" description="Basic and acidic residues" evidence="1">
    <location>
        <begin position="626"/>
        <end position="636"/>
    </location>
</feature>
<reference evidence="2" key="1">
    <citation type="submission" date="2020-05" db="UniProtKB">
        <authorList>
            <consortium name="EnsemblMetazoa"/>
        </authorList>
    </citation>
    <scope>IDENTIFICATION</scope>
    <source>
        <strain evidence="2">USDA</strain>
    </source>
</reference>
<sequence>MVVSQQYAHGIPKRLSIEELKKKYETQMPQEASKPQSPKVTKKIKVKQLASLYNGKISQLMEKEHGNKKANNTKDSQKSSLPKPVPLPRTRFDQNQTPVPSPRSKTLAKLQKSSTFFVAEDILAKLSVKDKALLYTQFVNDMSRKNPKFVNHAERIEANLKKEVKRGEVVNEKQESVKHLLKEIEARCVFPRQTISPEAMPRVTTIQRPSRRDSFKETVTKSKEFEDLMKREESHISSLTITLQSNNDKDLQTRHRRAKSLPRHKTQEDDLNLCETVHKRNNDKMRTTLSIDVYAPPKKIRRTRAEHLAPAQLFQNQHLEQLFYTWLKERQLEVETTKEVLGQSKIDQLLEQAIAKLETVETKQKKQVQVEVEDKVVPTTQQPSSKPMISSESSTTSSAKHSAAEESESGVSNMEKHISDASPQECTESTIDDSGFVKPLKASRKKKMRRSLTWRKDSTMIESNILISSTDSEADHQLAQRKPSSKLANSDSPSFNEDSQFVEPSFEELDKTLMKSVNSPRKIKSAYTLTVCTPNSGLDSSSTSSLNTKRERHMEMNQTNMANYSTSKDSHMKKMTELPRSLVDSFDQGFETGSNDVDSPVRSNRKARPSRSKNSPTPIENQLAPESHKASRDKNQKSLANPSCFSTPIKHQAQHNLTSAFNEITTEVQTQIFSPISVPVKNRRRSIYDNESRRSSLAMQVIREDHPLEHHEIQSPSSVQNSGAFFANAPTLEFSSNLSDQTQQSSSFWIKSGDFSISLDIQKNESDRLKLLYEIFSQRSCDTKDLHFGIDGHRFAVHHNVYEEQDNAQRLPQLEGYSQYWFSSGDLAIPFSGKLMASQKVERLFQFIKASVEETGVLQFGVDNVEFSNVSQYWSQSPKFSLESNYSMLVGLQSGQSNGLEGRSKYAWPHSKPVQVSDLDQSDFESEYFEDNVSGRSSLSPFGNEQAQSSDTFGNDYQNESLDQLFQKTKNEKASKSNDSTKVPQVMNILQKQHQRLSSVKERLSSYHKSKAPAAEPLDALKGSPEYIAKLKDVVSHISRIGSDDGFKNCSLEDLERYMFFLSRYADICLNSCSGHMDKILDALLDQRAVFV</sequence>
<dbReference type="OrthoDB" id="7882772at2759"/>